<dbReference type="EMBL" id="KR024710">
    <property type="protein sequence ID" value="ALE15313.1"/>
    <property type="molecule type" value="Genomic_DNA"/>
</dbReference>
<evidence type="ECO:0000313" key="3">
    <source>
        <dbReference type="Proteomes" id="UP000232640"/>
    </source>
</evidence>
<keyword evidence="3" id="KW-1185">Reference proteome</keyword>
<feature type="transmembrane region" description="Helical" evidence="1">
    <location>
        <begin position="695"/>
        <end position="720"/>
    </location>
</feature>
<feature type="transmembrane region" description="Helical" evidence="1">
    <location>
        <begin position="325"/>
        <end position="344"/>
    </location>
</feature>
<dbReference type="RefSeq" id="YP_009505704.1">
    <property type="nucleotide sequence ID" value="NC_038333.1"/>
</dbReference>
<gene>
    <name evidence="2" type="primary">fiber</name>
</gene>
<dbReference type="GeneID" id="37616599"/>
<sequence>MIFGLVLIYELWQLRKHIKQEYNLPQTKSYYKNFCTDPLLSLSVPTLIPTVEASSGFDDSEFYLLTVWFVFYVVIILIIFGFLIYKYLSLKKYNQQLENVELVDLQHNTNLSNIMYPLLFLGFFVAPTNAELIATKEYIFSINWQTLFFVFFVGMILTFIYLSSAFEFNIDFEDFNFNTPLIMFLLLGFCAPAEASISEIIIPPQPQFIDATYILIYMGCFCLVFFTVGALTICCLPYCLCCKKIDPPENNTTLPEPRTQPQPPLPIRPPSYKSAMKNPINPPAYPGTGPGTSSPLFWTVVIVCGIIPSTMAFENPVETEDTDLLLCFMLLSLTSTYFLLTGKLFNRDFYNVGENYKLTLLLSLLGLGSCHHFSKLETFETKHISEFSNVTLKPTISQAYKSISLFINGNPVVTWKNINHTIIAGSSRIDKVSFRNFTFTLFNFSKLDEGVYYIESENEYNLINNTFILHLIPTNSSTIINSSDIIEARYPIIDDYTLYYFILPTCIIITLILICGGCFYYYKKVTNAARANTDPYEFYSYPKYYTPRKSLTMLMLISLFCVTQSANVSEIVVFNKNASIYETFNLFLSTPEFKNNTGNFWFKDNKFLKYGDFEDKCCEYKSDGLLILNPSTNNSGVYKYMTYVKQLGYHSAYYSVQILPLPANFYTTKNITFKILPDTFVEVEYSFNSLSTSNVFIIVLVPTLILVTVFTVLCAANYLIKTENFENIENIKFKSHGDLKKHMLTPCFI</sequence>
<name>A0A0M4MT96_9ADEN</name>
<accession>A0A0M4MT96</accession>
<feature type="transmembrane region" description="Helical" evidence="1">
    <location>
        <begin position="181"/>
        <end position="202"/>
    </location>
</feature>
<feature type="transmembrane region" description="Helical" evidence="1">
    <location>
        <begin position="62"/>
        <end position="85"/>
    </location>
</feature>
<feature type="transmembrane region" description="Helical" evidence="1">
    <location>
        <begin position="296"/>
        <end position="313"/>
    </location>
</feature>
<proteinExistence type="predicted"/>
<evidence type="ECO:0000256" key="1">
    <source>
        <dbReference type="SAM" id="Phobius"/>
    </source>
</evidence>
<feature type="transmembrane region" description="Helical" evidence="1">
    <location>
        <begin position="498"/>
        <end position="522"/>
    </location>
</feature>
<reference evidence="2" key="1">
    <citation type="submission" date="2015-03" db="EMBL/GenBank/DDBJ databases">
        <title>Phylogenetic analysis of the first cetacean adenovirus genome suggests coevolution with the Cetartiodactyla.</title>
        <authorList>
            <person name="Standorf K."/>
            <person name="Cortes-Hinojosa G."/>
            <person name="Venn-Watson S."/>
            <person name="Rivera R."/>
            <person name="Archer L.L."/>
            <person name="Wellehan J.F.X. Jr."/>
        </authorList>
    </citation>
    <scope>NUCLEOTIDE SEQUENCE</scope>
    <source>
        <strain evidence="2">Tt11018</strain>
    </source>
</reference>
<feature type="transmembrane region" description="Helical" evidence="1">
    <location>
        <begin position="146"/>
        <end position="166"/>
    </location>
</feature>
<feature type="transmembrane region" description="Helical" evidence="1">
    <location>
        <begin position="114"/>
        <end position="134"/>
    </location>
</feature>
<feature type="transmembrane region" description="Helical" evidence="1">
    <location>
        <begin position="214"/>
        <end position="240"/>
    </location>
</feature>
<evidence type="ECO:0000313" key="2">
    <source>
        <dbReference type="EMBL" id="ALE15313.1"/>
    </source>
</evidence>
<keyword evidence="1" id="KW-0472">Membrane</keyword>
<protein>
    <submittedName>
        <fullName evidence="2">Fiber</fullName>
    </submittedName>
</protein>
<dbReference type="KEGG" id="vg:37616599"/>
<keyword evidence="1" id="KW-0812">Transmembrane</keyword>
<keyword evidence="1" id="KW-1133">Transmembrane helix</keyword>
<organism evidence="2 3">
    <name type="scientific">bottlenose dolphin adenovirus 2</name>
    <dbReference type="NCBI Taxonomy" id="2849592"/>
    <lineage>
        <taxon>Viruses</taxon>
        <taxon>Varidnaviria</taxon>
        <taxon>Bamfordvirae</taxon>
        <taxon>Preplasmiviricota</taxon>
        <taxon>Polisuviricotina</taxon>
        <taxon>Pharingeaviricetes</taxon>
        <taxon>Rowavirales</taxon>
        <taxon>Adenoviridae</taxon>
        <taxon>Mastadenovirus</taxon>
        <taxon>Mastadenovirus delphinidae</taxon>
        <taxon>Dolphin mastadenovirus A</taxon>
    </lineage>
</organism>
<dbReference type="Proteomes" id="UP000232640">
    <property type="component" value="Segment"/>
</dbReference>